<protein>
    <recommendedName>
        <fullName evidence="4">Fungal N-terminal domain-containing protein</fullName>
    </recommendedName>
</protein>
<proteinExistence type="predicted"/>
<dbReference type="Proteomes" id="UP000250140">
    <property type="component" value="Unassembled WGS sequence"/>
</dbReference>
<accession>A0A8E2F891</accession>
<evidence type="ECO:0008006" key="4">
    <source>
        <dbReference type="Google" id="ProtNLM"/>
    </source>
</evidence>
<feature type="chain" id="PRO_5034119009" description="Fungal N-terminal domain-containing protein" evidence="1">
    <location>
        <begin position="23"/>
        <end position="267"/>
    </location>
</feature>
<reference evidence="2 3" key="1">
    <citation type="journal article" date="2016" name="Nat. Commun.">
        <title>Ectomycorrhizal ecology is imprinted in the genome of the dominant symbiotic fungus Cenococcum geophilum.</title>
        <authorList>
            <consortium name="DOE Joint Genome Institute"/>
            <person name="Peter M."/>
            <person name="Kohler A."/>
            <person name="Ohm R.A."/>
            <person name="Kuo A."/>
            <person name="Krutzmann J."/>
            <person name="Morin E."/>
            <person name="Arend M."/>
            <person name="Barry K.W."/>
            <person name="Binder M."/>
            <person name="Choi C."/>
            <person name="Clum A."/>
            <person name="Copeland A."/>
            <person name="Grisel N."/>
            <person name="Haridas S."/>
            <person name="Kipfer T."/>
            <person name="LaButti K."/>
            <person name="Lindquist E."/>
            <person name="Lipzen A."/>
            <person name="Maire R."/>
            <person name="Meier B."/>
            <person name="Mihaltcheva S."/>
            <person name="Molinier V."/>
            <person name="Murat C."/>
            <person name="Poggeler S."/>
            <person name="Quandt C.A."/>
            <person name="Sperisen C."/>
            <person name="Tritt A."/>
            <person name="Tisserant E."/>
            <person name="Crous P.W."/>
            <person name="Henrissat B."/>
            <person name="Nehls U."/>
            <person name="Egli S."/>
            <person name="Spatafora J.W."/>
            <person name="Grigoriev I.V."/>
            <person name="Martin F.M."/>
        </authorList>
    </citation>
    <scope>NUCLEOTIDE SEQUENCE [LARGE SCALE GENOMIC DNA]</scope>
    <source>
        <strain evidence="2 3">CBS 207.34</strain>
    </source>
</reference>
<feature type="signal peptide" evidence="1">
    <location>
        <begin position="1"/>
        <end position="22"/>
    </location>
</feature>
<sequence>MAEAAIGLVLGVLSVMIEAIKAYERNYDKITTLRAVSREVGRLLKKFERQKQFFENECHLLLRLVLKNDNQKARKMIENSAHHLWTEHGLDSQVEEPLSNNYGTCTGIVQDTKVALSELGEVLKSFEKVVNRQRSKASYIQQGESIRDTIHRIRQSVKVAFEKSWYEKKLEALRDHNADLRLLRSQIFDFHHQLCFTKNFTSRSLPSTYYVVQQASQSLYNDLTGSWCCSDTAYARHYASLYPDAKGEETVHLDLAISYQNGDSMTN</sequence>
<dbReference type="PANTHER" id="PTHR35186">
    <property type="entry name" value="ANK_REP_REGION DOMAIN-CONTAINING PROTEIN"/>
    <property type="match status" value="1"/>
</dbReference>
<evidence type="ECO:0000313" key="2">
    <source>
        <dbReference type="EMBL" id="OCL12355.1"/>
    </source>
</evidence>
<evidence type="ECO:0000313" key="3">
    <source>
        <dbReference type="Proteomes" id="UP000250140"/>
    </source>
</evidence>
<keyword evidence="1" id="KW-0732">Signal</keyword>
<dbReference type="PANTHER" id="PTHR35186:SF4">
    <property type="entry name" value="PRION-INHIBITION AND PROPAGATION HELO DOMAIN-CONTAINING PROTEIN"/>
    <property type="match status" value="1"/>
</dbReference>
<keyword evidence="3" id="KW-1185">Reference proteome</keyword>
<gene>
    <name evidence="2" type="ORF">AOQ84DRAFT_373151</name>
</gene>
<dbReference type="OrthoDB" id="5331891at2759"/>
<dbReference type="AlphaFoldDB" id="A0A8E2F891"/>
<dbReference type="EMBL" id="KV748886">
    <property type="protein sequence ID" value="OCL12355.1"/>
    <property type="molecule type" value="Genomic_DNA"/>
</dbReference>
<organism evidence="2 3">
    <name type="scientific">Glonium stellatum</name>
    <dbReference type="NCBI Taxonomy" id="574774"/>
    <lineage>
        <taxon>Eukaryota</taxon>
        <taxon>Fungi</taxon>
        <taxon>Dikarya</taxon>
        <taxon>Ascomycota</taxon>
        <taxon>Pezizomycotina</taxon>
        <taxon>Dothideomycetes</taxon>
        <taxon>Pleosporomycetidae</taxon>
        <taxon>Gloniales</taxon>
        <taxon>Gloniaceae</taxon>
        <taxon>Glonium</taxon>
    </lineage>
</organism>
<name>A0A8E2F891_9PEZI</name>
<evidence type="ECO:0000256" key="1">
    <source>
        <dbReference type="SAM" id="SignalP"/>
    </source>
</evidence>